<evidence type="ECO:0000313" key="3">
    <source>
        <dbReference type="Proteomes" id="UP001057375"/>
    </source>
</evidence>
<evidence type="ECO:0000259" key="1">
    <source>
        <dbReference type="Pfam" id="PF02719"/>
    </source>
</evidence>
<dbReference type="Proteomes" id="UP001057375">
    <property type="component" value="Unassembled WGS sequence"/>
</dbReference>
<dbReference type="Pfam" id="PF02719">
    <property type="entry name" value="Polysacc_synt_2"/>
    <property type="match status" value="1"/>
</dbReference>
<organism evidence="2 3">
    <name type="scientific">Aduncisulcus paluster</name>
    <dbReference type="NCBI Taxonomy" id="2918883"/>
    <lineage>
        <taxon>Eukaryota</taxon>
        <taxon>Metamonada</taxon>
        <taxon>Carpediemonas-like organisms</taxon>
        <taxon>Aduncisulcus</taxon>
    </lineage>
</organism>
<reference evidence="2" key="1">
    <citation type="submission" date="2022-03" db="EMBL/GenBank/DDBJ databases">
        <title>Draft genome sequence of Aduncisulcus paluster, a free-living microaerophilic Fornicata.</title>
        <authorList>
            <person name="Yuyama I."/>
            <person name="Kume K."/>
            <person name="Tamura T."/>
            <person name="Inagaki Y."/>
            <person name="Hashimoto T."/>
        </authorList>
    </citation>
    <scope>NUCLEOTIDE SEQUENCE</scope>
    <source>
        <strain evidence="2">NY0171</strain>
    </source>
</reference>
<evidence type="ECO:0000313" key="2">
    <source>
        <dbReference type="EMBL" id="GKT29118.1"/>
    </source>
</evidence>
<proteinExistence type="predicted"/>
<accession>A0ABQ5K982</accession>
<gene>
    <name evidence="2" type="ORF">ADUPG1_001048</name>
</gene>
<dbReference type="InterPro" id="IPR003869">
    <property type="entry name" value="Polysac_CapD-like"/>
</dbReference>
<dbReference type="PANTHER" id="PTHR43318:SF2">
    <property type="entry name" value="UDP-N-ACETYLGLUCOSAMINE 4,6-DEHYDRATASE (INVERTING)"/>
    <property type="match status" value="1"/>
</dbReference>
<feature type="non-terminal residue" evidence="2">
    <location>
        <position position="1"/>
    </location>
</feature>
<feature type="domain" description="Polysaccharide biosynthesis protein CapD-like" evidence="1">
    <location>
        <begin position="6"/>
        <end position="69"/>
    </location>
</feature>
<keyword evidence="3" id="KW-1185">Reference proteome</keyword>
<dbReference type="Gene3D" id="3.40.50.720">
    <property type="entry name" value="NAD(P)-binding Rossmann-like Domain"/>
    <property type="match status" value="1"/>
</dbReference>
<protein>
    <submittedName>
        <fullName evidence="2">UDP-N-acetylglucosamine 4,6-dehydratase (Inverting)</fullName>
    </submittedName>
</protein>
<dbReference type="PANTHER" id="PTHR43318">
    <property type="entry name" value="UDP-N-ACETYLGLUCOSAMINE 4,6-DEHYDRATASE"/>
    <property type="match status" value="1"/>
</dbReference>
<comment type="caution">
    <text evidence="2">The sequence shown here is derived from an EMBL/GenBank/DDBJ whole genome shotgun (WGS) entry which is preliminary data.</text>
</comment>
<dbReference type="EMBL" id="BQXS01000674">
    <property type="protein sequence ID" value="GKT29118.1"/>
    <property type="molecule type" value="Genomic_DNA"/>
</dbReference>
<name>A0ABQ5K982_9EUKA</name>
<dbReference type="InterPro" id="IPR051203">
    <property type="entry name" value="Polysaccharide_Synthase-Rel"/>
</dbReference>
<sequence>LDRLLDMQGGEIFIPKIPSTRITDLAKAICPECEIDVVGIRPGEKLHEIMIPEDESRNSYEFADYYVINPDFERCKDRYADCNAKSVSETFSYRSDSNPWFLGVDEIEELLNGM</sequence>